<reference evidence="2 3" key="1">
    <citation type="submission" date="2018-06" db="EMBL/GenBank/DDBJ databases">
        <authorList>
            <consortium name="Pathogen Informatics"/>
            <person name="Doyle S."/>
        </authorList>
    </citation>
    <scope>NUCLEOTIDE SEQUENCE [LARGE SCALE GENOMIC DNA]</scope>
    <source>
        <strain evidence="2 3">NCTC10588</strain>
    </source>
</reference>
<dbReference type="SMART" id="SM00382">
    <property type="entry name" value="AAA"/>
    <property type="match status" value="1"/>
</dbReference>
<accession>A0A7Z7LWC3</accession>
<evidence type="ECO:0000313" key="2">
    <source>
        <dbReference type="EMBL" id="STD05081.1"/>
    </source>
</evidence>
<dbReference type="AlphaFoldDB" id="A0A7Z7LWC3"/>
<dbReference type="InterPro" id="IPR008868">
    <property type="entry name" value="TniB"/>
</dbReference>
<proteinExistence type="predicted"/>
<evidence type="ECO:0000313" key="3">
    <source>
        <dbReference type="Proteomes" id="UP000254876"/>
    </source>
</evidence>
<dbReference type="Proteomes" id="UP000254876">
    <property type="component" value="Unassembled WGS sequence"/>
</dbReference>
<dbReference type="SUPFAM" id="SSF52540">
    <property type="entry name" value="P-loop containing nucleoside triphosphate hydrolases"/>
    <property type="match status" value="1"/>
</dbReference>
<sequence>MMKHLTENTRVFVENSTSEERILSCRFSKWIGYSQAAKIINRMDELLMYPKSTRMTNLLLVGESNNGKTAILNKFNQKYKAYLHKNTGRVINPVVMVQAPPEPDERRFYNAILEKIFAPYKTSEKLDLRYLRVKKMLVEMETKALIIDEIHHVLAGAPTKQRKFLNVIKHLSNDLQIPIICAGTMLAFNVIQTDHQLANRFEPRVLPKWVNDTEFKRLLASFEALIPLKKESMLIEGSMVMKLLSMSDGLIGEVARIIELCSIEAIRSGEEKITKDILLNIDYVSPQDRKKRYFA</sequence>
<comment type="caution">
    <text evidence="2">The sequence shown here is derived from an EMBL/GenBank/DDBJ whole genome shotgun (WGS) entry which is preliminary data.</text>
</comment>
<gene>
    <name evidence="2" type="ORF">NCTC10588_02207</name>
</gene>
<evidence type="ECO:0000259" key="1">
    <source>
        <dbReference type="SMART" id="SM00382"/>
    </source>
</evidence>
<dbReference type="InterPro" id="IPR027417">
    <property type="entry name" value="P-loop_NTPase"/>
</dbReference>
<dbReference type="Pfam" id="PF05621">
    <property type="entry name" value="TniB"/>
    <property type="match status" value="1"/>
</dbReference>
<dbReference type="EMBL" id="UFYD01000001">
    <property type="protein sequence ID" value="STD05081.1"/>
    <property type="molecule type" value="Genomic_DNA"/>
</dbReference>
<dbReference type="Gene3D" id="3.40.50.300">
    <property type="entry name" value="P-loop containing nucleotide triphosphate hydrolases"/>
    <property type="match status" value="1"/>
</dbReference>
<dbReference type="InterPro" id="IPR003593">
    <property type="entry name" value="AAA+_ATPase"/>
</dbReference>
<dbReference type="RefSeq" id="WP_087138051.1">
    <property type="nucleotide sequence ID" value="NZ_JACLFI010000012.1"/>
</dbReference>
<organism evidence="2 3">
    <name type="scientific">Elizabethkingia anophelis</name>
    <dbReference type="NCBI Taxonomy" id="1117645"/>
    <lineage>
        <taxon>Bacteria</taxon>
        <taxon>Pseudomonadati</taxon>
        <taxon>Bacteroidota</taxon>
        <taxon>Flavobacteriia</taxon>
        <taxon>Flavobacteriales</taxon>
        <taxon>Weeksellaceae</taxon>
        <taxon>Elizabethkingia</taxon>
    </lineage>
</organism>
<name>A0A7Z7LWC3_9FLAO</name>
<protein>
    <submittedName>
        <fullName evidence="2">Bacterial TniB protein</fullName>
    </submittedName>
</protein>
<feature type="domain" description="AAA+ ATPase" evidence="1">
    <location>
        <begin position="54"/>
        <end position="211"/>
    </location>
</feature>